<keyword evidence="5 8" id="KW-0103">Bromodomain</keyword>
<evidence type="ECO:0000256" key="9">
    <source>
        <dbReference type="SAM" id="MobiDB-lite"/>
    </source>
</evidence>
<protein>
    <submittedName>
        <fullName evidence="11">RSC complex subunit Rsc4</fullName>
    </submittedName>
</protein>
<evidence type="ECO:0000256" key="6">
    <source>
        <dbReference type="ARBA" id="ARBA00023163"/>
    </source>
</evidence>
<dbReference type="GO" id="GO:0003682">
    <property type="term" value="F:chromatin binding"/>
    <property type="evidence" value="ECO:0007669"/>
    <property type="project" value="TreeGrafter"/>
</dbReference>
<dbReference type="Pfam" id="PF00439">
    <property type="entry name" value="Bromodomain"/>
    <property type="match status" value="2"/>
</dbReference>
<dbReference type="InterPro" id="IPR001487">
    <property type="entry name" value="Bromodomain"/>
</dbReference>
<evidence type="ECO:0000256" key="5">
    <source>
        <dbReference type="ARBA" id="ARBA00023117"/>
    </source>
</evidence>
<dbReference type="AlphaFoldDB" id="S9RJX5"/>
<proteinExistence type="predicted"/>
<keyword evidence="6" id="KW-0804">Transcription</keyword>
<dbReference type="GO" id="GO:0006368">
    <property type="term" value="P:transcription elongation by RNA polymerase II"/>
    <property type="evidence" value="ECO:0007669"/>
    <property type="project" value="TreeGrafter"/>
</dbReference>
<sequence length="537" mass="60220">MSSIDSHQVAFSQPKLTETLQVLVDLKDQEGNPFDDVFEELPSKKYFPDYYQIITEPIAYKTMRSKARHGQYISMGEFYDDLRLMVNNAKTYNAPGSFVYECALLVEKSFTELEAKHSSQPPPMTDSKAPISADEQASEKNPEVYQVISSVMDALRNAQDSTGRYLIDMFIDLPSKRLYPDYYDIIKTPMTIKMMEKRVKKNEYSSIKDFESDLNQMYLNAQTYNEAGSFVYEDSVALSKISGPILAVSESEEAPKDVESIKHESSPNQRMSSAAPSLEPQTREPSVVSDNLLHEKSSMEVESKENVTDEFPSQMSADVEQQPSKPRAIDQICQTNYSAFALMKSFPTQPVPDLLNSTHKSVLGRSDSVFPNFPQTKVIENTADVERLFYSFFLFSPSHTSLSNPFCGYIPCPSSNASEISVVNVAQQHAIMNVITNINPIMSIKNYNISVLHNGKLLGQPVAAPPQLLQLAGPTYCNIDSVNYAFDVRLGPGMNCLEFIIAATEPSNIQPASEDISQPPFTVIEKERFVLLLYLRC</sequence>
<feature type="compositionally biased region" description="Polar residues" evidence="9">
    <location>
        <begin position="266"/>
        <end position="284"/>
    </location>
</feature>
<gene>
    <name evidence="11" type="ORF">SOCG_03485</name>
</gene>
<dbReference type="eggNOG" id="KOG1827">
    <property type="taxonomic scope" value="Eukaryota"/>
</dbReference>
<dbReference type="PRINTS" id="PR00503">
    <property type="entry name" value="BROMODOMAIN"/>
</dbReference>
<dbReference type="VEuPathDB" id="FungiDB:SOCG_03485"/>
<evidence type="ECO:0000313" key="11">
    <source>
        <dbReference type="EMBL" id="EPX74274.1"/>
    </source>
</evidence>
<dbReference type="GO" id="GO:0016586">
    <property type="term" value="C:RSC-type complex"/>
    <property type="evidence" value="ECO:0007669"/>
    <property type="project" value="EnsemblFungi"/>
</dbReference>
<accession>S9RJX5</accession>
<dbReference type="PROSITE" id="PS50014">
    <property type="entry name" value="BROMODOMAIN_2"/>
    <property type="match status" value="2"/>
</dbReference>
<organism evidence="11 12">
    <name type="scientific">Schizosaccharomyces octosporus (strain yFS286)</name>
    <name type="common">Fission yeast</name>
    <name type="synonym">Octosporomyces octosporus</name>
    <dbReference type="NCBI Taxonomy" id="483514"/>
    <lineage>
        <taxon>Eukaryota</taxon>
        <taxon>Fungi</taxon>
        <taxon>Dikarya</taxon>
        <taxon>Ascomycota</taxon>
        <taxon>Taphrinomycotina</taxon>
        <taxon>Schizosaccharomycetes</taxon>
        <taxon>Schizosaccharomycetales</taxon>
        <taxon>Schizosaccharomycetaceae</taxon>
        <taxon>Schizosaccharomyces</taxon>
    </lineage>
</organism>
<dbReference type="PANTHER" id="PTHR16062">
    <property type="entry name" value="SWI/SNF-RELATED"/>
    <property type="match status" value="1"/>
</dbReference>
<keyword evidence="4" id="KW-0805">Transcription regulation</keyword>
<evidence type="ECO:0000256" key="7">
    <source>
        <dbReference type="ARBA" id="ARBA00023242"/>
    </source>
</evidence>
<dbReference type="InterPro" id="IPR037382">
    <property type="entry name" value="Rsc/polybromo"/>
</dbReference>
<evidence type="ECO:0000256" key="4">
    <source>
        <dbReference type="ARBA" id="ARBA00023015"/>
    </source>
</evidence>
<evidence type="ECO:0000259" key="10">
    <source>
        <dbReference type="PROSITE" id="PS50014"/>
    </source>
</evidence>
<feature type="region of interest" description="Disordered" evidence="9">
    <location>
        <begin position="115"/>
        <end position="136"/>
    </location>
</feature>
<dbReference type="GO" id="GO:0006338">
    <property type="term" value="P:chromatin remodeling"/>
    <property type="evidence" value="ECO:0007669"/>
    <property type="project" value="InterPro"/>
</dbReference>
<evidence type="ECO:0000313" key="12">
    <source>
        <dbReference type="Proteomes" id="UP000016088"/>
    </source>
</evidence>
<dbReference type="InterPro" id="IPR036427">
    <property type="entry name" value="Bromodomain-like_sf"/>
</dbReference>
<keyword evidence="12" id="KW-1185">Reference proteome</keyword>
<name>S9RJX5_SCHOY</name>
<feature type="compositionally biased region" description="Basic and acidic residues" evidence="9">
    <location>
        <begin position="253"/>
        <end position="265"/>
    </location>
</feature>
<dbReference type="OrthoDB" id="1742084at2759"/>
<dbReference type="EMBL" id="KE503206">
    <property type="protein sequence ID" value="EPX74274.1"/>
    <property type="molecule type" value="Genomic_DNA"/>
</dbReference>
<dbReference type="RefSeq" id="XP_013017427.1">
    <property type="nucleotide sequence ID" value="XM_013161973.1"/>
</dbReference>
<dbReference type="SUPFAM" id="SSF47370">
    <property type="entry name" value="Bromodomain"/>
    <property type="match status" value="2"/>
</dbReference>
<dbReference type="CDD" id="cd04369">
    <property type="entry name" value="Bromodomain"/>
    <property type="match status" value="1"/>
</dbReference>
<dbReference type="GeneID" id="25032457"/>
<keyword evidence="3" id="KW-0156">Chromatin regulator</keyword>
<dbReference type="Proteomes" id="UP000016088">
    <property type="component" value="Unassembled WGS sequence"/>
</dbReference>
<evidence type="ECO:0000256" key="8">
    <source>
        <dbReference type="PROSITE-ProRule" id="PRU00035"/>
    </source>
</evidence>
<feature type="domain" description="Bromo" evidence="10">
    <location>
        <begin position="162"/>
        <end position="232"/>
    </location>
</feature>
<feature type="domain" description="Bromo" evidence="10">
    <location>
        <begin position="30"/>
        <end position="100"/>
    </location>
</feature>
<dbReference type="HOGENOM" id="CLU_506375_0_0_1"/>
<evidence type="ECO:0000256" key="3">
    <source>
        <dbReference type="ARBA" id="ARBA00022853"/>
    </source>
</evidence>
<dbReference type="Gene3D" id="1.20.920.10">
    <property type="entry name" value="Bromodomain-like"/>
    <property type="match status" value="2"/>
</dbReference>
<reference evidence="11 12" key="1">
    <citation type="journal article" date="2011" name="Science">
        <title>Comparative functional genomics of the fission yeasts.</title>
        <authorList>
            <person name="Rhind N."/>
            <person name="Chen Z."/>
            <person name="Yassour M."/>
            <person name="Thompson D.A."/>
            <person name="Haas B.J."/>
            <person name="Habib N."/>
            <person name="Wapinski I."/>
            <person name="Roy S."/>
            <person name="Lin M.F."/>
            <person name="Heiman D.I."/>
            <person name="Young S.K."/>
            <person name="Furuya K."/>
            <person name="Guo Y."/>
            <person name="Pidoux A."/>
            <person name="Chen H.M."/>
            <person name="Robbertse B."/>
            <person name="Goldberg J.M."/>
            <person name="Aoki K."/>
            <person name="Bayne E.H."/>
            <person name="Berlin A.M."/>
            <person name="Desjardins C.A."/>
            <person name="Dobbs E."/>
            <person name="Dukaj L."/>
            <person name="Fan L."/>
            <person name="FitzGerald M.G."/>
            <person name="French C."/>
            <person name="Gujja S."/>
            <person name="Hansen K."/>
            <person name="Keifenheim D."/>
            <person name="Levin J.Z."/>
            <person name="Mosher R.A."/>
            <person name="Mueller C.A."/>
            <person name="Pfiffner J."/>
            <person name="Priest M."/>
            <person name="Russ C."/>
            <person name="Smialowska A."/>
            <person name="Swoboda P."/>
            <person name="Sykes S.M."/>
            <person name="Vaughn M."/>
            <person name="Vengrova S."/>
            <person name="Yoder R."/>
            <person name="Zeng Q."/>
            <person name="Allshire R."/>
            <person name="Baulcombe D."/>
            <person name="Birren B.W."/>
            <person name="Brown W."/>
            <person name="Ekwall K."/>
            <person name="Kellis M."/>
            <person name="Leatherwood J."/>
            <person name="Levin H."/>
            <person name="Margalit H."/>
            <person name="Martienssen R."/>
            <person name="Nieduszynski C.A."/>
            <person name="Spatafora J.W."/>
            <person name="Friedman N."/>
            <person name="Dalgaard J.Z."/>
            <person name="Baumann P."/>
            <person name="Niki H."/>
            <person name="Regev A."/>
            <person name="Nusbaum C."/>
        </authorList>
    </citation>
    <scope>NUCLEOTIDE SEQUENCE [LARGE SCALE GENOMIC DNA]</scope>
    <source>
        <strain evidence="12">yFS286</strain>
    </source>
</reference>
<dbReference type="Pfam" id="PF22994">
    <property type="entry name" value="RSC4_Ig_like"/>
    <property type="match status" value="1"/>
</dbReference>
<dbReference type="InterPro" id="IPR054551">
    <property type="entry name" value="RSC4_Ig-like"/>
</dbReference>
<comment type="subcellular location">
    <subcellularLocation>
        <location evidence="1">Nucleus</location>
    </subcellularLocation>
</comment>
<evidence type="ECO:0000256" key="2">
    <source>
        <dbReference type="ARBA" id="ARBA00022737"/>
    </source>
</evidence>
<dbReference type="PANTHER" id="PTHR16062:SF20">
    <property type="entry name" value="CHROMATIN STRUCTURE-REMODELING COMPLEX SUBUNIT RSC4"/>
    <property type="match status" value="1"/>
</dbReference>
<keyword evidence="7" id="KW-0539">Nucleus</keyword>
<feature type="region of interest" description="Disordered" evidence="9">
    <location>
        <begin position="252"/>
        <end position="288"/>
    </location>
</feature>
<dbReference type="OMA" id="FVYECAL"/>
<keyword evidence="2" id="KW-0677">Repeat</keyword>
<evidence type="ECO:0000256" key="1">
    <source>
        <dbReference type="ARBA" id="ARBA00004123"/>
    </source>
</evidence>
<dbReference type="SMART" id="SM00297">
    <property type="entry name" value="BROMO"/>
    <property type="match status" value="2"/>
</dbReference>